<dbReference type="Proteomes" id="UP001239445">
    <property type="component" value="Unassembled WGS sequence"/>
</dbReference>
<organism evidence="2 3">
    <name type="scientific">Echria macrotheca</name>
    <dbReference type="NCBI Taxonomy" id="438768"/>
    <lineage>
        <taxon>Eukaryota</taxon>
        <taxon>Fungi</taxon>
        <taxon>Dikarya</taxon>
        <taxon>Ascomycota</taxon>
        <taxon>Pezizomycotina</taxon>
        <taxon>Sordariomycetes</taxon>
        <taxon>Sordariomycetidae</taxon>
        <taxon>Sordariales</taxon>
        <taxon>Schizotheciaceae</taxon>
        <taxon>Echria</taxon>
    </lineage>
</organism>
<dbReference type="PANTHER" id="PTHR40462">
    <property type="entry name" value="CHROMOSOME 1, WHOLE GENOME SHOTGUN SEQUENCE"/>
    <property type="match status" value="1"/>
</dbReference>
<dbReference type="AlphaFoldDB" id="A0AAJ0BF91"/>
<proteinExistence type="predicted"/>
<gene>
    <name evidence="2" type="ORF">QBC47DRAFT_459833</name>
</gene>
<evidence type="ECO:0000313" key="2">
    <source>
        <dbReference type="EMBL" id="KAK1757208.1"/>
    </source>
</evidence>
<feature type="compositionally biased region" description="Low complexity" evidence="1">
    <location>
        <begin position="18"/>
        <end position="30"/>
    </location>
</feature>
<dbReference type="PANTHER" id="PTHR40462:SF1">
    <property type="entry name" value="EXPRESSED PROTEIN"/>
    <property type="match status" value="1"/>
</dbReference>
<feature type="compositionally biased region" description="Gly residues" evidence="1">
    <location>
        <begin position="31"/>
        <end position="48"/>
    </location>
</feature>
<keyword evidence="3" id="KW-1185">Reference proteome</keyword>
<name>A0AAJ0BF91_9PEZI</name>
<feature type="region of interest" description="Disordered" evidence="1">
    <location>
        <begin position="69"/>
        <end position="88"/>
    </location>
</feature>
<protein>
    <recommendedName>
        <fullName evidence="4">DNA damage-responsive protein 48</fullName>
    </recommendedName>
</protein>
<feature type="compositionally biased region" description="Basic and acidic residues" evidence="1">
    <location>
        <begin position="49"/>
        <end position="60"/>
    </location>
</feature>
<feature type="region of interest" description="Disordered" evidence="1">
    <location>
        <begin position="1"/>
        <end position="60"/>
    </location>
</feature>
<comment type="caution">
    <text evidence="2">The sequence shown here is derived from an EMBL/GenBank/DDBJ whole genome shotgun (WGS) entry which is preliminary data.</text>
</comment>
<accession>A0AAJ0BF91</accession>
<evidence type="ECO:0008006" key="4">
    <source>
        <dbReference type="Google" id="ProtNLM"/>
    </source>
</evidence>
<evidence type="ECO:0000313" key="3">
    <source>
        <dbReference type="Proteomes" id="UP001239445"/>
    </source>
</evidence>
<reference evidence="2" key="1">
    <citation type="submission" date="2023-06" db="EMBL/GenBank/DDBJ databases">
        <title>Genome-scale phylogeny and comparative genomics of the fungal order Sordariales.</title>
        <authorList>
            <consortium name="Lawrence Berkeley National Laboratory"/>
            <person name="Hensen N."/>
            <person name="Bonometti L."/>
            <person name="Westerberg I."/>
            <person name="Brannstrom I.O."/>
            <person name="Guillou S."/>
            <person name="Cros-Aarteil S."/>
            <person name="Calhoun S."/>
            <person name="Haridas S."/>
            <person name="Kuo A."/>
            <person name="Mondo S."/>
            <person name="Pangilinan J."/>
            <person name="Riley R."/>
            <person name="Labutti K."/>
            <person name="Andreopoulos B."/>
            <person name="Lipzen A."/>
            <person name="Chen C."/>
            <person name="Yanf M."/>
            <person name="Daum C."/>
            <person name="Ng V."/>
            <person name="Clum A."/>
            <person name="Steindorff A."/>
            <person name="Ohm R."/>
            <person name="Martin F."/>
            <person name="Silar P."/>
            <person name="Natvig D."/>
            <person name="Lalanne C."/>
            <person name="Gautier V."/>
            <person name="Ament-Velasquez S.L."/>
            <person name="Kruys A."/>
            <person name="Hutchinson M.I."/>
            <person name="Powell A.J."/>
            <person name="Barry K."/>
            <person name="Miller A.N."/>
            <person name="Grigoriev I.V."/>
            <person name="Debuchy R."/>
            <person name="Gladieux P."/>
            <person name="Thoren M.H."/>
            <person name="Johannesson H."/>
        </authorList>
    </citation>
    <scope>NUCLEOTIDE SEQUENCE</scope>
    <source>
        <strain evidence="2">PSN4</strain>
    </source>
</reference>
<evidence type="ECO:0000256" key="1">
    <source>
        <dbReference type="SAM" id="MobiDB-lite"/>
    </source>
</evidence>
<dbReference type="EMBL" id="MU839831">
    <property type="protein sequence ID" value="KAK1757208.1"/>
    <property type="molecule type" value="Genomic_DNA"/>
</dbReference>
<sequence>MDFVNKLTQSEKNKPVYTQGAGTTQQTTSSSGGGLMGKLSGMAGGGQTGEHKEDGLDKGVDWVQEHVFKQGPQNNESALEQAKDERISDTIREQYKKATGKNFPIADK</sequence>